<dbReference type="EC" id="6.2.1.3" evidence="11"/>
<evidence type="ECO:0000256" key="12">
    <source>
        <dbReference type="ARBA" id="ARBA00035848"/>
    </source>
</evidence>
<evidence type="ECO:0000256" key="11">
    <source>
        <dbReference type="ARBA" id="ARBA00026121"/>
    </source>
</evidence>
<keyword evidence="7" id="KW-0443">Lipid metabolism</keyword>
<evidence type="ECO:0000256" key="15">
    <source>
        <dbReference type="ARBA" id="ARBA00040479"/>
    </source>
</evidence>
<evidence type="ECO:0000256" key="8">
    <source>
        <dbReference type="ARBA" id="ARBA00024484"/>
    </source>
</evidence>
<dbReference type="Pfam" id="PF00501">
    <property type="entry name" value="AMP-binding"/>
    <property type="match status" value="1"/>
</dbReference>
<evidence type="ECO:0000256" key="3">
    <source>
        <dbReference type="ARBA" id="ARBA00022598"/>
    </source>
</evidence>
<reference evidence="22" key="1">
    <citation type="journal article" date="2023" name="DNA Res.">
        <title>Chromosome-level genome assembly of Phrynocephalus forsythii using third-generation DNA sequencing and Hi-C analysis.</title>
        <authorList>
            <person name="Qi Y."/>
            <person name="Zhao W."/>
            <person name="Zhao Y."/>
            <person name="Niu C."/>
            <person name="Cao S."/>
            <person name="Zhang Y."/>
        </authorList>
    </citation>
    <scope>NUCLEOTIDE SEQUENCE</scope>
    <source>
        <tissue evidence="22">Muscle</tissue>
    </source>
</reference>
<dbReference type="InterPro" id="IPR042099">
    <property type="entry name" value="ANL_N_sf"/>
</dbReference>
<keyword evidence="4" id="KW-0547">Nucleotide-binding</keyword>
<dbReference type="GO" id="GO:0047676">
    <property type="term" value="F:arachidonate-CoA ligase activity"/>
    <property type="evidence" value="ECO:0007669"/>
    <property type="project" value="UniProtKB-EC"/>
</dbReference>
<evidence type="ECO:0000256" key="17">
    <source>
        <dbReference type="ARBA" id="ARBA00043192"/>
    </source>
</evidence>
<evidence type="ECO:0000256" key="16">
    <source>
        <dbReference type="ARBA" id="ARBA00042118"/>
    </source>
</evidence>
<dbReference type="PANTHER" id="PTHR43272">
    <property type="entry name" value="LONG-CHAIN-FATTY-ACID--COA LIGASE"/>
    <property type="match status" value="1"/>
</dbReference>
<dbReference type="EMBL" id="JAPFRF010000018">
    <property type="protein sequence ID" value="KAJ7308196.1"/>
    <property type="molecule type" value="Genomic_DNA"/>
</dbReference>
<name>A0A9Q1ASP6_9SAUR</name>
<evidence type="ECO:0000256" key="9">
    <source>
        <dbReference type="ARBA" id="ARBA00024548"/>
    </source>
</evidence>
<dbReference type="Proteomes" id="UP001142489">
    <property type="component" value="Unassembled WGS sequence"/>
</dbReference>
<accession>A0A9Q1ASP6</accession>
<dbReference type="SUPFAM" id="SSF56801">
    <property type="entry name" value="Acetyl-CoA synthetase-like"/>
    <property type="match status" value="1"/>
</dbReference>
<dbReference type="InterPro" id="IPR000873">
    <property type="entry name" value="AMP-dep_synth/lig_dom"/>
</dbReference>
<evidence type="ECO:0000256" key="5">
    <source>
        <dbReference type="ARBA" id="ARBA00022832"/>
    </source>
</evidence>
<comment type="catalytic activity">
    <reaction evidence="18">
        <text>tetracosanoate + ATP + CoA = tetracosanoyl-CoA + AMP + diphosphate</text>
        <dbReference type="Rhea" id="RHEA:33639"/>
        <dbReference type="ChEBI" id="CHEBI:30616"/>
        <dbReference type="ChEBI" id="CHEBI:31014"/>
        <dbReference type="ChEBI" id="CHEBI:33019"/>
        <dbReference type="ChEBI" id="CHEBI:57287"/>
        <dbReference type="ChEBI" id="CHEBI:65052"/>
        <dbReference type="ChEBI" id="CHEBI:456215"/>
    </reaction>
    <physiologicalReaction direction="left-to-right" evidence="18">
        <dbReference type="Rhea" id="RHEA:33640"/>
    </physiologicalReaction>
</comment>
<comment type="catalytic activity">
    <reaction evidence="19">
        <text>hexadecanoate + ATP + CoA = hexadecanoyl-CoA + AMP + diphosphate</text>
        <dbReference type="Rhea" id="RHEA:30751"/>
        <dbReference type="ChEBI" id="CHEBI:7896"/>
        <dbReference type="ChEBI" id="CHEBI:30616"/>
        <dbReference type="ChEBI" id="CHEBI:33019"/>
        <dbReference type="ChEBI" id="CHEBI:57287"/>
        <dbReference type="ChEBI" id="CHEBI:57379"/>
        <dbReference type="ChEBI" id="CHEBI:456215"/>
    </reaction>
    <physiologicalReaction direction="left-to-right" evidence="19">
        <dbReference type="Rhea" id="RHEA:30752"/>
    </physiologicalReaction>
</comment>
<protein>
    <recommendedName>
        <fullName evidence="15">Long-chain-fatty-acid--CoA ligase ACSBG2</fullName>
        <ecNumber evidence="10">6.2.1.15</ecNumber>
        <ecNumber evidence="11">6.2.1.3</ecNumber>
    </recommendedName>
    <alternativeName>
        <fullName evidence="17">Acyl-CoA synthetase bubblegum family member 2</fullName>
    </alternativeName>
    <alternativeName>
        <fullName evidence="16">Arachidonate--CoA ligase ACSBG2</fullName>
    </alternativeName>
</protein>
<keyword evidence="23" id="KW-1185">Reference proteome</keyword>
<dbReference type="Gene3D" id="3.40.50.12780">
    <property type="entry name" value="N-terminal domain of ligase-like"/>
    <property type="match status" value="1"/>
</dbReference>
<keyword evidence="3" id="KW-0436">Ligase</keyword>
<dbReference type="GO" id="GO:0016020">
    <property type="term" value="C:membrane"/>
    <property type="evidence" value="ECO:0007669"/>
    <property type="project" value="TreeGrafter"/>
</dbReference>
<dbReference type="Pfam" id="PF23562">
    <property type="entry name" value="AMP-binding_C_3"/>
    <property type="match status" value="1"/>
</dbReference>
<comment type="subcellular location">
    <subcellularLocation>
        <location evidence="1">Cytoplasm</location>
    </subcellularLocation>
</comment>
<evidence type="ECO:0000256" key="7">
    <source>
        <dbReference type="ARBA" id="ARBA00023098"/>
    </source>
</evidence>
<comment type="catalytic activity">
    <reaction evidence="13">
        <text>(9Z)-octadecenoate + ATP + CoA = (9Z)-octadecenoyl-CoA + AMP + diphosphate</text>
        <dbReference type="Rhea" id="RHEA:33607"/>
        <dbReference type="ChEBI" id="CHEBI:30616"/>
        <dbReference type="ChEBI" id="CHEBI:30823"/>
        <dbReference type="ChEBI" id="CHEBI:33019"/>
        <dbReference type="ChEBI" id="CHEBI:57287"/>
        <dbReference type="ChEBI" id="CHEBI:57387"/>
        <dbReference type="ChEBI" id="CHEBI:456215"/>
    </reaction>
    <physiologicalReaction direction="left-to-right" evidence="13">
        <dbReference type="Rhea" id="RHEA:33608"/>
    </physiologicalReaction>
</comment>
<evidence type="ECO:0000256" key="1">
    <source>
        <dbReference type="ARBA" id="ARBA00004496"/>
    </source>
</evidence>
<evidence type="ECO:0000256" key="19">
    <source>
        <dbReference type="ARBA" id="ARBA00049139"/>
    </source>
</evidence>
<dbReference type="GO" id="GO:0005524">
    <property type="term" value="F:ATP binding"/>
    <property type="evidence" value="ECO:0007669"/>
    <property type="project" value="UniProtKB-KW"/>
</dbReference>
<proteinExistence type="inferred from homology"/>
<sequence>MALGSQVPDELLDKIIESQKPNQCCTLIYTSGTTGTPKGVMLSHDNITWTARAGGEFVSLSKATERQEVVVSYLPLSHVAAQMIDIWLPIAFGVQTCFAQPDALKGSLVETLREVRPTAFLGVPRVWEKMQERMKAVGAKSSALKRRIAAWAKAVGMETNLKRLKGSTDLPFNYRLARSLVYKKVHKALGLDRCTKCYTGAAPIARDTLEFFLSLDLPIYELYGMSESTGPHTVSHPKAHRLTSHPPTPFAFGIEHPEGSPLICDGKFLVFKQGDAEHLAWRLIYDGKFLALKQGDAEVRFLRLSQPGLALKTSLTDGLREGDHRMQDDAVPAGPGRRGRGVLLRAARFHGLPQHGGEDERSPRQRGLAPFGDLGKHDAEGFLYITGRIKELIITAGGENIPPVPIEDAVKEAVPILSNVMLVGDKAKFLSMLVTLKCKMNPDSGEPEDELTPEVVEFCRKVGSRANKVSDVVSVRDPAVYAAIQKGINAVNEQATSNAQKIQKWVLLDKDFSVAGGELGPTMKLKRPTVLEMYKRQIAEMYAET</sequence>
<comment type="similarity">
    <text evidence="14">Belongs to the ATP-dependent AMP-binding enzyme family. Bubblegum subfamily.</text>
</comment>
<evidence type="ECO:0000313" key="23">
    <source>
        <dbReference type="Proteomes" id="UP001142489"/>
    </source>
</evidence>
<evidence type="ECO:0000256" key="13">
    <source>
        <dbReference type="ARBA" id="ARBA00036043"/>
    </source>
</evidence>
<dbReference type="GO" id="GO:0005783">
    <property type="term" value="C:endoplasmic reticulum"/>
    <property type="evidence" value="ECO:0007669"/>
    <property type="project" value="TreeGrafter"/>
</dbReference>
<comment type="caution">
    <text evidence="22">The sequence shown here is derived from an EMBL/GenBank/DDBJ whole genome shotgun (WGS) entry which is preliminary data.</text>
</comment>
<evidence type="ECO:0000256" key="20">
    <source>
        <dbReference type="SAM" id="MobiDB-lite"/>
    </source>
</evidence>
<evidence type="ECO:0000256" key="18">
    <source>
        <dbReference type="ARBA" id="ARBA00048666"/>
    </source>
</evidence>
<evidence type="ECO:0000259" key="21">
    <source>
        <dbReference type="Pfam" id="PF00501"/>
    </source>
</evidence>
<comment type="catalytic activity">
    <reaction evidence="8">
        <text>a long-chain fatty acid + ATP + CoA = a long-chain fatty acyl-CoA + AMP + diphosphate</text>
        <dbReference type="Rhea" id="RHEA:15421"/>
        <dbReference type="ChEBI" id="CHEBI:30616"/>
        <dbReference type="ChEBI" id="CHEBI:33019"/>
        <dbReference type="ChEBI" id="CHEBI:57287"/>
        <dbReference type="ChEBI" id="CHEBI:57560"/>
        <dbReference type="ChEBI" id="CHEBI:83139"/>
        <dbReference type="ChEBI" id="CHEBI:456215"/>
        <dbReference type="EC" id="6.2.1.3"/>
    </reaction>
    <physiologicalReaction direction="left-to-right" evidence="8">
        <dbReference type="Rhea" id="RHEA:15422"/>
    </physiologicalReaction>
</comment>
<keyword evidence="5" id="KW-0276">Fatty acid metabolism</keyword>
<keyword evidence="2" id="KW-0963">Cytoplasm</keyword>
<dbReference type="PROSITE" id="PS00455">
    <property type="entry name" value="AMP_BINDING"/>
    <property type="match status" value="1"/>
</dbReference>
<dbReference type="OrthoDB" id="3633556at2759"/>
<evidence type="ECO:0000313" key="22">
    <source>
        <dbReference type="EMBL" id="KAJ7308196.1"/>
    </source>
</evidence>
<comment type="catalytic activity">
    <reaction evidence="9">
        <text>(5Z,8Z,11Z,14Z)-eicosatetraenoate + ATP + CoA = (5Z,8Z,11Z,14Z)-eicosatetraenoyl-CoA + AMP + diphosphate</text>
        <dbReference type="Rhea" id="RHEA:19713"/>
        <dbReference type="ChEBI" id="CHEBI:30616"/>
        <dbReference type="ChEBI" id="CHEBI:32395"/>
        <dbReference type="ChEBI" id="CHEBI:33019"/>
        <dbReference type="ChEBI" id="CHEBI:57287"/>
        <dbReference type="ChEBI" id="CHEBI:57368"/>
        <dbReference type="ChEBI" id="CHEBI:456215"/>
        <dbReference type="EC" id="6.2.1.15"/>
    </reaction>
    <physiologicalReaction direction="left-to-right" evidence="9">
        <dbReference type="Rhea" id="RHEA:19714"/>
    </physiologicalReaction>
</comment>
<gene>
    <name evidence="22" type="ORF">JRQ81_008714</name>
</gene>
<feature type="region of interest" description="Disordered" evidence="20">
    <location>
        <begin position="352"/>
        <end position="371"/>
    </location>
</feature>
<evidence type="ECO:0000256" key="4">
    <source>
        <dbReference type="ARBA" id="ARBA00022741"/>
    </source>
</evidence>
<evidence type="ECO:0000256" key="2">
    <source>
        <dbReference type="ARBA" id="ARBA00022490"/>
    </source>
</evidence>
<feature type="domain" description="AMP-dependent synthetase/ligase" evidence="21">
    <location>
        <begin position="15"/>
        <end position="241"/>
    </location>
</feature>
<dbReference type="EC" id="6.2.1.15" evidence="10"/>
<evidence type="ECO:0000256" key="14">
    <source>
        <dbReference type="ARBA" id="ARBA00038034"/>
    </source>
</evidence>
<dbReference type="PANTHER" id="PTHR43272:SF101">
    <property type="entry name" value="ACYL-COA SYNTHETASE BUBBLEGUM FAMILY MEMBER 2-RELATED"/>
    <property type="match status" value="1"/>
</dbReference>
<comment type="catalytic activity">
    <reaction evidence="12">
        <text>(9Z,12Z)-octadecadienoate + ATP + CoA = (9Z,12Z)-octadecadienoyl-CoA + AMP + diphosphate</text>
        <dbReference type="Rhea" id="RHEA:33651"/>
        <dbReference type="ChEBI" id="CHEBI:30245"/>
        <dbReference type="ChEBI" id="CHEBI:30616"/>
        <dbReference type="ChEBI" id="CHEBI:33019"/>
        <dbReference type="ChEBI" id="CHEBI:57287"/>
        <dbReference type="ChEBI" id="CHEBI:57383"/>
        <dbReference type="ChEBI" id="CHEBI:456215"/>
    </reaction>
    <physiologicalReaction direction="left-to-right" evidence="12">
        <dbReference type="Rhea" id="RHEA:33652"/>
    </physiologicalReaction>
</comment>
<evidence type="ECO:0000256" key="10">
    <source>
        <dbReference type="ARBA" id="ARBA00026113"/>
    </source>
</evidence>
<dbReference type="InterPro" id="IPR020845">
    <property type="entry name" value="AMP-binding_CS"/>
</dbReference>
<organism evidence="22 23">
    <name type="scientific">Phrynocephalus forsythii</name>
    <dbReference type="NCBI Taxonomy" id="171643"/>
    <lineage>
        <taxon>Eukaryota</taxon>
        <taxon>Metazoa</taxon>
        <taxon>Chordata</taxon>
        <taxon>Craniata</taxon>
        <taxon>Vertebrata</taxon>
        <taxon>Euteleostomi</taxon>
        <taxon>Lepidosauria</taxon>
        <taxon>Squamata</taxon>
        <taxon>Bifurcata</taxon>
        <taxon>Unidentata</taxon>
        <taxon>Episquamata</taxon>
        <taxon>Toxicofera</taxon>
        <taxon>Iguania</taxon>
        <taxon>Acrodonta</taxon>
        <taxon>Agamidae</taxon>
        <taxon>Agaminae</taxon>
        <taxon>Phrynocephalus</taxon>
    </lineage>
</organism>
<keyword evidence="6" id="KW-0067">ATP-binding</keyword>
<evidence type="ECO:0000256" key="6">
    <source>
        <dbReference type="ARBA" id="ARBA00022840"/>
    </source>
</evidence>
<dbReference type="AlphaFoldDB" id="A0A9Q1ASP6"/>